<dbReference type="RefSeq" id="WP_146321209.1">
    <property type="nucleotide sequence ID" value="NZ_CP042305.1"/>
</dbReference>
<keyword evidence="2" id="KW-1185">Reference proteome</keyword>
<gene>
    <name evidence="1" type="ORF">FPZ11_11980</name>
</gene>
<sequence length="219" mass="22268">MPRILERVLPHFDAEGEGIAKELELTDWPEQAERMAIAADDVSVARSGLDLVTGFAALVPNGGVLVVRSDDAAAGAALVAAICGRYPVASGTLKVAGLVLPTRAAAVRARSALVPLRASRSPADDVRRALAPGVELLGLCDLDAVGEARERSGLARALGRARNGIPHGRGKDAPPTPVTIVASCSPSADVSDLVGDADVVEVTIDAPVAAPPDLLAGVS</sequence>
<accession>A0A5B8M4W5</accession>
<dbReference type="EMBL" id="CP042305">
    <property type="protein sequence ID" value="QDZ15383.1"/>
    <property type="molecule type" value="Genomic_DNA"/>
</dbReference>
<protein>
    <submittedName>
        <fullName evidence="1">Uncharacterized protein</fullName>
    </submittedName>
</protein>
<dbReference type="KEGG" id="huw:FPZ11_11980"/>
<reference evidence="1 2" key="1">
    <citation type="submission" date="2019-07" db="EMBL/GenBank/DDBJ databases">
        <title>Full genome sequence of Humibacter sp. WJ7-1.</title>
        <authorList>
            <person name="Im W.-T."/>
        </authorList>
    </citation>
    <scope>NUCLEOTIDE SEQUENCE [LARGE SCALE GENOMIC DNA]</scope>
    <source>
        <strain evidence="1 2">WJ7-1</strain>
    </source>
</reference>
<dbReference type="Proteomes" id="UP000320216">
    <property type="component" value="Chromosome"/>
</dbReference>
<organism evidence="1 2">
    <name type="scientific">Humibacter ginsenosidimutans</name>
    <dbReference type="NCBI Taxonomy" id="2599293"/>
    <lineage>
        <taxon>Bacteria</taxon>
        <taxon>Bacillati</taxon>
        <taxon>Actinomycetota</taxon>
        <taxon>Actinomycetes</taxon>
        <taxon>Micrococcales</taxon>
        <taxon>Microbacteriaceae</taxon>
        <taxon>Humibacter</taxon>
    </lineage>
</organism>
<proteinExistence type="predicted"/>
<evidence type="ECO:0000313" key="2">
    <source>
        <dbReference type="Proteomes" id="UP000320216"/>
    </source>
</evidence>
<name>A0A5B8M4W5_9MICO</name>
<dbReference type="AlphaFoldDB" id="A0A5B8M4W5"/>
<evidence type="ECO:0000313" key="1">
    <source>
        <dbReference type="EMBL" id="QDZ15383.1"/>
    </source>
</evidence>